<feature type="domain" description="Protein kinase" evidence="7">
    <location>
        <begin position="17"/>
        <end position="219"/>
    </location>
</feature>
<evidence type="ECO:0000256" key="5">
    <source>
        <dbReference type="PROSITE-ProRule" id="PRU10141"/>
    </source>
</evidence>
<dbReference type="EMBL" id="JALJOQ010000004">
    <property type="protein sequence ID" value="KAK9813577.1"/>
    <property type="molecule type" value="Genomic_DNA"/>
</dbReference>
<dbReference type="AlphaFoldDB" id="A0AAW1PYS5"/>
<dbReference type="Gene3D" id="1.10.510.10">
    <property type="entry name" value="Transferase(Phosphotransferase) domain 1"/>
    <property type="match status" value="1"/>
</dbReference>
<comment type="similarity">
    <text evidence="6">Belongs to the protein kinase superfamily.</text>
</comment>
<evidence type="ECO:0000256" key="2">
    <source>
        <dbReference type="ARBA" id="ARBA00022741"/>
    </source>
</evidence>
<dbReference type="Proteomes" id="UP001465755">
    <property type="component" value="Unassembled WGS sequence"/>
</dbReference>
<dbReference type="InterPro" id="IPR008271">
    <property type="entry name" value="Ser/Thr_kinase_AS"/>
</dbReference>
<dbReference type="PROSITE" id="PS00108">
    <property type="entry name" value="PROTEIN_KINASE_ST"/>
    <property type="match status" value="1"/>
</dbReference>
<keyword evidence="2 5" id="KW-0547">Nucleotide-binding</keyword>
<accession>A0AAW1PYS5</accession>
<dbReference type="InterPro" id="IPR017441">
    <property type="entry name" value="Protein_kinase_ATP_BS"/>
</dbReference>
<evidence type="ECO:0000259" key="7">
    <source>
        <dbReference type="PROSITE" id="PS50011"/>
    </source>
</evidence>
<sequence>MTPGGLPQDVHVHAGDMEVIGKLGKGRYSTVSSVMVDASTLGSGKILRGQMALKTSWGDFDADIELSAQRWALEQEISILSTMGPHQNVISAKGRAVSYRAHREGSVGFHTFGILLEEMAGGCVQSLIEYVLPHDLMPGKLPHGKGFAPYEVLVIMVQTVAGVWHAHKQGYIHRDLKADNLFLSGHLPRTASDLLPRLVVADWGIALKLLQDVMQVAPT</sequence>
<dbReference type="SUPFAM" id="SSF56112">
    <property type="entry name" value="Protein kinase-like (PK-like)"/>
    <property type="match status" value="1"/>
</dbReference>
<reference evidence="8 9" key="1">
    <citation type="journal article" date="2024" name="Nat. Commun.">
        <title>Phylogenomics reveals the evolutionary origins of lichenization in chlorophyte algae.</title>
        <authorList>
            <person name="Puginier C."/>
            <person name="Libourel C."/>
            <person name="Otte J."/>
            <person name="Skaloud P."/>
            <person name="Haon M."/>
            <person name="Grisel S."/>
            <person name="Petersen M."/>
            <person name="Berrin J.G."/>
            <person name="Delaux P.M."/>
            <person name="Dal Grande F."/>
            <person name="Keller J."/>
        </authorList>
    </citation>
    <scope>NUCLEOTIDE SEQUENCE [LARGE SCALE GENOMIC DNA]</scope>
    <source>
        <strain evidence="8 9">SAG 2036</strain>
    </source>
</reference>
<dbReference type="PANTHER" id="PTHR24361">
    <property type="entry name" value="MITOGEN-ACTIVATED KINASE KINASE KINASE"/>
    <property type="match status" value="1"/>
</dbReference>
<proteinExistence type="inferred from homology"/>
<dbReference type="PANTHER" id="PTHR24361:SF678">
    <property type="entry name" value="SPORULATION-SPECIFIC PROTEIN 1"/>
    <property type="match status" value="1"/>
</dbReference>
<dbReference type="Pfam" id="PF00069">
    <property type="entry name" value="Pkinase"/>
    <property type="match status" value="1"/>
</dbReference>
<protein>
    <recommendedName>
        <fullName evidence="7">Protein kinase domain-containing protein</fullName>
    </recommendedName>
</protein>
<keyword evidence="6" id="KW-0723">Serine/threonine-protein kinase</keyword>
<keyword evidence="9" id="KW-1185">Reference proteome</keyword>
<feature type="binding site" evidence="5">
    <location>
        <position position="54"/>
    </location>
    <ligand>
        <name>ATP</name>
        <dbReference type="ChEBI" id="CHEBI:30616"/>
    </ligand>
</feature>
<comment type="caution">
    <text evidence="8">The sequence shown here is derived from an EMBL/GenBank/DDBJ whole genome shotgun (WGS) entry which is preliminary data.</text>
</comment>
<dbReference type="SMART" id="SM00220">
    <property type="entry name" value="S_TKc"/>
    <property type="match status" value="1"/>
</dbReference>
<evidence type="ECO:0000256" key="4">
    <source>
        <dbReference type="ARBA" id="ARBA00022840"/>
    </source>
</evidence>
<dbReference type="PROSITE" id="PS50011">
    <property type="entry name" value="PROTEIN_KINASE_DOM"/>
    <property type="match status" value="1"/>
</dbReference>
<evidence type="ECO:0000256" key="1">
    <source>
        <dbReference type="ARBA" id="ARBA00022679"/>
    </source>
</evidence>
<dbReference type="InterPro" id="IPR000719">
    <property type="entry name" value="Prot_kinase_dom"/>
</dbReference>
<organism evidence="8 9">
    <name type="scientific">Symbiochloris irregularis</name>
    <dbReference type="NCBI Taxonomy" id="706552"/>
    <lineage>
        <taxon>Eukaryota</taxon>
        <taxon>Viridiplantae</taxon>
        <taxon>Chlorophyta</taxon>
        <taxon>core chlorophytes</taxon>
        <taxon>Trebouxiophyceae</taxon>
        <taxon>Trebouxiales</taxon>
        <taxon>Trebouxiaceae</taxon>
        <taxon>Symbiochloris</taxon>
    </lineage>
</organism>
<name>A0AAW1PYS5_9CHLO</name>
<keyword evidence="3" id="KW-0418">Kinase</keyword>
<keyword evidence="1" id="KW-0808">Transferase</keyword>
<dbReference type="PROSITE" id="PS00107">
    <property type="entry name" value="PROTEIN_KINASE_ATP"/>
    <property type="match status" value="1"/>
</dbReference>
<dbReference type="GO" id="GO:0004674">
    <property type="term" value="F:protein serine/threonine kinase activity"/>
    <property type="evidence" value="ECO:0007669"/>
    <property type="project" value="UniProtKB-KW"/>
</dbReference>
<evidence type="ECO:0000256" key="3">
    <source>
        <dbReference type="ARBA" id="ARBA00022777"/>
    </source>
</evidence>
<evidence type="ECO:0000313" key="8">
    <source>
        <dbReference type="EMBL" id="KAK9813577.1"/>
    </source>
</evidence>
<dbReference type="GO" id="GO:0005737">
    <property type="term" value="C:cytoplasm"/>
    <property type="evidence" value="ECO:0007669"/>
    <property type="project" value="TreeGrafter"/>
</dbReference>
<evidence type="ECO:0000256" key="6">
    <source>
        <dbReference type="RuleBase" id="RU000304"/>
    </source>
</evidence>
<dbReference type="InterPro" id="IPR011009">
    <property type="entry name" value="Kinase-like_dom_sf"/>
</dbReference>
<evidence type="ECO:0000313" key="9">
    <source>
        <dbReference type="Proteomes" id="UP001465755"/>
    </source>
</evidence>
<dbReference type="InterPro" id="IPR053235">
    <property type="entry name" value="Ser_Thr_kinase"/>
</dbReference>
<gene>
    <name evidence="8" type="ORF">WJX73_008245</name>
</gene>
<dbReference type="GO" id="GO:0005524">
    <property type="term" value="F:ATP binding"/>
    <property type="evidence" value="ECO:0007669"/>
    <property type="project" value="UniProtKB-UniRule"/>
</dbReference>
<keyword evidence="4 5" id="KW-0067">ATP-binding</keyword>